<evidence type="ECO:0000313" key="2">
    <source>
        <dbReference type="EMBL" id="MCE0481151.1"/>
    </source>
</evidence>
<dbReference type="PANTHER" id="PTHR12820">
    <property type="entry name" value="VACUOLAR SORTING PROTEIN 53"/>
    <property type="match status" value="1"/>
</dbReference>
<accession>A0ABS8VK09</accession>
<organism evidence="2 3">
    <name type="scientific">Datura stramonium</name>
    <name type="common">Jimsonweed</name>
    <name type="synonym">Common thornapple</name>
    <dbReference type="NCBI Taxonomy" id="4076"/>
    <lineage>
        <taxon>Eukaryota</taxon>
        <taxon>Viridiplantae</taxon>
        <taxon>Streptophyta</taxon>
        <taxon>Embryophyta</taxon>
        <taxon>Tracheophyta</taxon>
        <taxon>Spermatophyta</taxon>
        <taxon>Magnoliopsida</taxon>
        <taxon>eudicotyledons</taxon>
        <taxon>Gunneridae</taxon>
        <taxon>Pentapetalae</taxon>
        <taxon>asterids</taxon>
        <taxon>lamiids</taxon>
        <taxon>Solanales</taxon>
        <taxon>Solanaceae</taxon>
        <taxon>Solanoideae</taxon>
        <taxon>Datureae</taxon>
        <taxon>Datura</taxon>
    </lineage>
</organism>
<proteinExistence type="predicted"/>
<sequence>MCSLISPVCIELMEFSVDKFRVVRGVPIAFIRTIKDMYDGVKSRVSLGTGKETEESNLLQQLSDACLVVDALEPSVREELVKIFCNRELTSYQQIFEGAAPEESLITSMNLSSSGVYHIERDSSVGIPPSILYLKSSHGPGNFSQIALPLLYLSMGFSMVSS</sequence>
<dbReference type="EMBL" id="JACEIK010005279">
    <property type="protein sequence ID" value="MCE0481151.1"/>
    <property type="molecule type" value="Genomic_DNA"/>
</dbReference>
<evidence type="ECO:0000313" key="3">
    <source>
        <dbReference type="Proteomes" id="UP000823775"/>
    </source>
</evidence>
<reference evidence="2 3" key="1">
    <citation type="journal article" date="2021" name="BMC Genomics">
        <title>Datura genome reveals duplications of psychoactive alkaloid biosynthetic genes and high mutation rate following tissue culture.</title>
        <authorList>
            <person name="Rajewski A."/>
            <person name="Carter-House D."/>
            <person name="Stajich J."/>
            <person name="Litt A."/>
        </authorList>
    </citation>
    <scope>NUCLEOTIDE SEQUENCE [LARGE SCALE GENOMIC DNA]</scope>
    <source>
        <strain evidence="2">AR-01</strain>
    </source>
</reference>
<dbReference type="Pfam" id="PF04100">
    <property type="entry name" value="Vps53_N"/>
    <property type="match status" value="1"/>
</dbReference>
<evidence type="ECO:0000259" key="1">
    <source>
        <dbReference type="Pfam" id="PF04100"/>
    </source>
</evidence>
<feature type="domain" description="Vps53 N-terminal" evidence="1">
    <location>
        <begin position="38"/>
        <end position="97"/>
    </location>
</feature>
<dbReference type="PANTHER" id="PTHR12820:SF0">
    <property type="entry name" value="VACUOLAR PROTEIN SORTING-ASSOCIATED PROTEIN 53 HOMOLOG"/>
    <property type="match status" value="1"/>
</dbReference>
<dbReference type="InterPro" id="IPR007234">
    <property type="entry name" value="Vps53_N"/>
</dbReference>
<protein>
    <submittedName>
        <fullName evidence="2">Vacuolar protein sorting-associated protein 53</fullName>
    </submittedName>
</protein>
<keyword evidence="3" id="KW-1185">Reference proteome</keyword>
<gene>
    <name evidence="2" type="primary">VPS53_2</name>
    <name evidence="2" type="ORF">HAX54_038616</name>
</gene>
<comment type="caution">
    <text evidence="2">The sequence shown here is derived from an EMBL/GenBank/DDBJ whole genome shotgun (WGS) entry which is preliminary data.</text>
</comment>
<name>A0ABS8VK09_DATST</name>
<dbReference type="InterPro" id="IPR039766">
    <property type="entry name" value="Vps53"/>
</dbReference>
<dbReference type="Proteomes" id="UP000823775">
    <property type="component" value="Unassembled WGS sequence"/>
</dbReference>